<comment type="caution">
    <text evidence="2">The sequence shown here is derived from an EMBL/GenBank/DDBJ whole genome shotgun (WGS) entry which is preliminary data.</text>
</comment>
<dbReference type="InterPro" id="IPR025164">
    <property type="entry name" value="Toastrack_DUF4097"/>
</dbReference>
<dbReference type="PROSITE" id="PS51257">
    <property type="entry name" value="PROKAR_LIPOPROTEIN"/>
    <property type="match status" value="1"/>
</dbReference>
<keyword evidence="3" id="KW-1185">Reference proteome</keyword>
<reference evidence="2 3" key="1">
    <citation type="submission" date="2020-08" db="EMBL/GenBank/DDBJ databases">
        <title>Genomic Encyclopedia of Type Strains, Phase III (KMG-III): the genomes of soil and plant-associated and newly described type strains.</title>
        <authorList>
            <person name="Whitman W."/>
        </authorList>
    </citation>
    <scope>NUCLEOTIDE SEQUENCE [LARGE SCALE GENOMIC DNA]</scope>
    <source>
        <strain evidence="2 3">CECT 8840</strain>
    </source>
</reference>
<dbReference type="EMBL" id="JACHJP010000006">
    <property type="protein sequence ID" value="MBB4918314.1"/>
    <property type="molecule type" value="Genomic_DNA"/>
</dbReference>
<name>A0A7W7VQ96_9ACTN</name>
<dbReference type="AlphaFoldDB" id="A0A7W7VQ96"/>
<dbReference type="RefSeq" id="WP_184719456.1">
    <property type="nucleotide sequence ID" value="NZ_JACHJP010000006.1"/>
</dbReference>
<sequence>MLSKLVVRKNVVAVGALAGAAVVLLSGCRVNLDLGEQRQSVTSYTVGGDLTALEAYTHAGDVVVAETGQREVRVTETRHWHGDAKDSPKTEHPVAGGTLTLRYDCQRSSHCSVDYRIEIPKGLAVTLESTAGDLTLRALTGEVNATATSGDIEGNDLGAKNLVATTGAGDVEVRFAAVPTRVEVETGAGGATVRLPQGGYNVTAGTGAGEEIVKVTNDPASPNVVSVRTGAGDAKVLPV</sequence>
<evidence type="ECO:0000313" key="3">
    <source>
        <dbReference type="Proteomes" id="UP000552644"/>
    </source>
</evidence>
<gene>
    <name evidence="2" type="ORF">FHS44_005441</name>
</gene>
<dbReference type="Pfam" id="PF13349">
    <property type="entry name" value="DUF4097"/>
    <property type="match status" value="1"/>
</dbReference>
<evidence type="ECO:0000313" key="2">
    <source>
        <dbReference type="EMBL" id="MBB4918314.1"/>
    </source>
</evidence>
<evidence type="ECO:0000259" key="1">
    <source>
        <dbReference type="Pfam" id="PF13349"/>
    </source>
</evidence>
<protein>
    <recommendedName>
        <fullName evidence="1">DUF4097 domain-containing protein</fullName>
    </recommendedName>
</protein>
<proteinExistence type="predicted"/>
<accession>A0A7W7VQ96</accession>
<organism evidence="2 3">
    <name type="scientific">Streptosporangium saharense</name>
    <dbReference type="NCBI Taxonomy" id="1706840"/>
    <lineage>
        <taxon>Bacteria</taxon>
        <taxon>Bacillati</taxon>
        <taxon>Actinomycetota</taxon>
        <taxon>Actinomycetes</taxon>
        <taxon>Streptosporangiales</taxon>
        <taxon>Streptosporangiaceae</taxon>
        <taxon>Streptosporangium</taxon>
    </lineage>
</organism>
<dbReference type="Proteomes" id="UP000552644">
    <property type="component" value="Unassembled WGS sequence"/>
</dbReference>
<feature type="domain" description="DUF4097" evidence="1">
    <location>
        <begin position="124"/>
        <end position="235"/>
    </location>
</feature>